<keyword evidence="3" id="KW-1185">Reference proteome</keyword>
<feature type="region of interest" description="Disordered" evidence="1">
    <location>
        <begin position="1"/>
        <end position="90"/>
    </location>
</feature>
<accession>A0ABV0UFV0</accession>
<gene>
    <name evidence="2" type="ORF">ILYODFUR_037903</name>
</gene>
<dbReference type="Proteomes" id="UP001482620">
    <property type="component" value="Unassembled WGS sequence"/>
</dbReference>
<sequence length="235" mass="24132">MPDTPQPDTPQPGMKPDPNSASTFSTCRRERRKRGATAEVIGGPDDATASAHAPEGLGDASAPAHATEGLGDASAPAHATEGPGDTSASVHATESFVLVLASVSRDEGFEEGVPPDPVSGEFKEQLVLVLASEGSPDFVPVSVGPVGFVPVSEGLPDSTPVYQVPGSQPVYEAPGSNPPEFHSVSGGPSMLHGRPPDLPHRGSSTLLGWPPDQPAGSCRSRRVIRPLSRGSWSPA</sequence>
<dbReference type="EMBL" id="JAHRIQ010066717">
    <property type="protein sequence ID" value="MEQ2242632.1"/>
    <property type="molecule type" value="Genomic_DNA"/>
</dbReference>
<evidence type="ECO:0000313" key="3">
    <source>
        <dbReference type="Proteomes" id="UP001482620"/>
    </source>
</evidence>
<evidence type="ECO:0000313" key="2">
    <source>
        <dbReference type="EMBL" id="MEQ2242632.1"/>
    </source>
</evidence>
<proteinExistence type="predicted"/>
<protein>
    <submittedName>
        <fullName evidence="2">Uncharacterized protein</fullName>
    </submittedName>
</protein>
<feature type="region of interest" description="Disordered" evidence="1">
    <location>
        <begin position="165"/>
        <end position="235"/>
    </location>
</feature>
<organism evidence="2 3">
    <name type="scientific">Ilyodon furcidens</name>
    <name type="common">goldbreast splitfin</name>
    <dbReference type="NCBI Taxonomy" id="33524"/>
    <lineage>
        <taxon>Eukaryota</taxon>
        <taxon>Metazoa</taxon>
        <taxon>Chordata</taxon>
        <taxon>Craniata</taxon>
        <taxon>Vertebrata</taxon>
        <taxon>Euteleostomi</taxon>
        <taxon>Actinopterygii</taxon>
        <taxon>Neopterygii</taxon>
        <taxon>Teleostei</taxon>
        <taxon>Neoteleostei</taxon>
        <taxon>Acanthomorphata</taxon>
        <taxon>Ovalentaria</taxon>
        <taxon>Atherinomorphae</taxon>
        <taxon>Cyprinodontiformes</taxon>
        <taxon>Goodeidae</taxon>
        <taxon>Ilyodon</taxon>
    </lineage>
</organism>
<evidence type="ECO:0000256" key="1">
    <source>
        <dbReference type="SAM" id="MobiDB-lite"/>
    </source>
</evidence>
<name>A0ABV0UFV0_9TELE</name>
<reference evidence="2 3" key="1">
    <citation type="submission" date="2021-06" db="EMBL/GenBank/DDBJ databases">
        <authorList>
            <person name="Palmer J.M."/>
        </authorList>
    </citation>
    <scope>NUCLEOTIDE SEQUENCE [LARGE SCALE GENOMIC DNA]</scope>
    <source>
        <strain evidence="3">if_2019</strain>
        <tissue evidence="2">Muscle</tissue>
    </source>
</reference>
<comment type="caution">
    <text evidence="2">The sequence shown here is derived from an EMBL/GenBank/DDBJ whole genome shotgun (WGS) entry which is preliminary data.</text>
</comment>
<feature type="compositionally biased region" description="Pro residues" evidence="1">
    <location>
        <begin position="1"/>
        <end position="15"/>
    </location>
</feature>